<evidence type="ECO:0000313" key="1">
    <source>
        <dbReference type="EMBL" id="ADE34774.1"/>
    </source>
</evidence>
<name>D5HJV3_BCHK3</name>
<proteinExistence type="predicted"/>
<accession>D5HJV3</accession>
<dbReference type="EMBL" id="GQ153543">
    <property type="protein sequence ID" value="ADE34774.1"/>
    <property type="molecule type" value="Genomic_RNA"/>
</dbReference>
<reference evidence="1 2" key="1">
    <citation type="journal article" date="2010" name="J. Virol.">
        <title>Ecoepidemiology and complete genome comparison of different strains of severe acute respiratory syndrome-related Rhinolophus bat coronavirus in China reveal bats as a reservoir for acute, self-limiting infection that allows recombination events.</title>
        <authorList>
            <person name="Lau S.K."/>
            <person name="Li K.S."/>
            <person name="Huang Y."/>
            <person name="Shek C.T."/>
            <person name="Tse H."/>
            <person name="Wang M."/>
            <person name="Choi G.K."/>
            <person name="Xu H."/>
            <person name="Lam C.S."/>
            <person name="Guo R."/>
            <person name="Chan K.H."/>
            <person name="Zheng B.J."/>
            <person name="Woo P.C."/>
            <person name="Yuen K.Y."/>
        </authorList>
    </citation>
    <scope>NUCLEOTIDE SEQUENCE [LARGE SCALE GENOMIC DNA]</scope>
    <source>
        <strain evidence="1">HKU3-8</strain>
    </source>
</reference>
<sequence length="41" mass="4895">MSNTLLFGLVYKNWIYVKVIMDEEFQFIMRCLAITLSLVNH</sequence>
<evidence type="ECO:0000313" key="2">
    <source>
        <dbReference type="Proteomes" id="UP000118513"/>
    </source>
</evidence>
<protein>
    <submittedName>
        <fullName evidence="1">Uncharacterized protein</fullName>
    </submittedName>
</protein>
<dbReference type="Proteomes" id="UP000118513">
    <property type="component" value="Segment"/>
</dbReference>
<organism evidence="1 2">
    <name type="scientific">Bat SARS coronavirus HKU3-8</name>
    <dbReference type="NCBI Taxonomy" id="742005"/>
    <lineage>
        <taxon>Viruses</taxon>
        <taxon>Riboviria</taxon>
        <taxon>Orthornavirae</taxon>
        <taxon>Pisuviricota</taxon>
        <taxon>Pisoniviricetes</taxon>
        <taxon>Nidovirales</taxon>
        <taxon>Cornidovirineae</taxon>
        <taxon>Coronaviridae</taxon>
        <taxon>Orthocoronavirinae</taxon>
        <taxon>Betacoronavirus</taxon>
        <taxon>Sarbecovirus</taxon>
        <taxon>Betacoronavirus pandemicum</taxon>
        <taxon>Severe acute respiratory syndrome coronavirus</taxon>
    </lineage>
</organism>